<protein>
    <recommendedName>
        <fullName evidence="19">Fucosyltransferase</fullName>
        <ecNumber evidence="19">2.4.1.-</ecNumber>
    </recommendedName>
</protein>
<sequence length="346" mass="40824">MESMWLSRVFFFFTLQFFVSFIIFTLFNKNGNTTLQNGLSAESNSTNEPSLIILLWTYPFGIVFPLNQCPPKYDASQCFFTVDRSRYLSANAVIIHHRDVCSSKNQLPQIPRPPNQYWIWFNMESPTHCPNLQFMDKLINLTMSYRVDSDIFAPYGYLEKSNGNINFTIPQKTKLVAWAVSNWNPRSRRVQYYDELKKYIKVDIYGVRHLHLSRSHHLETISMYKFYFAFENSIHVDYITEKLWVNSFASGTVPVVMGPPRENYERYIPPDSFIHVDDFLSAQDLASYLLSLDKDDEKYQQYFNWRSTYTIPEPEGEWIPQYCRVCKSLREGPTYRTIPSVAAWFK</sequence>
<dbReference type="GO" id="GO:0017083">
    <property type="term" value="F:4-galactosyl-N-acetylglucosaminide 3-alpha-L-fucosyltransferase activity"/>
    <property type="evidence" value="ECO:0007669"/>
    <property type="project" value="UniProtKB-EC"/>
</dbReference>
<comment type="catalytic activity">
    <reaction evidence="16">
        <text>an alpha-Neu5Ac-(2-&gt;3)-beta-D-Gal-(1-&gt;3)-D-GlcNAc derivative + GDP-beta-L-fucose = an alpha-Neu5Ac-(2-&gt;3)-beta-D-Gal-(1-&gt;3)-[alpha-L-Fuc-(1-&gt;4)]-beta-D-GlcNAc derivative + GDP + H(+)</text>
        <dbReference type="Rhea" id="RHEA:62904"/>
        <dbReference type="ChEBI" id="CHEBI:15378"/>
        <dbReference type="ChEBI" id="CHEBI:57273"/>
        <dbReference type="ChEBI" id="CHEBI:58189"/>
        <dbReference type="ChEBI" id="CHEBI:146021"/>
        <dbReference type="ChEBI" id="CHEBI:146022"/>
    </reaction>
    <physiologicalReaction direction="left-to-right" evidence="16">
        <dbReference type="Rhea" id="RHEA:62905"/>
    </physiologicalReaction>
</comment>
<dbReference type="PANTHER" id="PTHR11929:SF11">
    <property type="entry name" value="4-GALACTOSYL-N-ACETYLGLUCOSAMINIDE 3-ALPHA-L-FUCOSYLTRANSFERASE FUT5"/>
    <property type="match status" value="1"/>
</dbReference>
<evidence type="ECO:0000313" key="23">
    <source>
        <dbReference type="Proteomes" id="UP001181693"/>
    </source>
</evidence>
<evidence type="ECO:0000256" key="17">
    <source>
        <dbReference type="ARBA" id="ARBA00036481"/>
    </source>
</evidence>
<dbReference type="Pfam" id="PF00852">
    <property type="entry name" value="Glyco_transf_10"/>
    <property type="match status" value="1"/>
</dbReference>
<evidence type="ECO:0000256" key="10">
    <source>
        <dbReference type="ARBA" id="ARBA00023098"/>
    </source>
</evidence>
<dbReference type="FunFam" id="3.40.50.11660:FF:000001">
    <property type="entry name" value="alpha-(1,3)-fucosyltransferase 9"/>
    <property type="match status" value="1"/>
</dbReference>
<dbReference type="PANTHER" id="PTHR11929">
    <property type="entry name" value="ALPHA- 1,3 -FUCOSYLTRANSFERASE"/>
    <property type="match status" value="1"/>
</dbReference>
<comment type="subcellular location">
    <subcellularLocation>
        <location evidence="1 19">Golgi apparatus</location>
        <location evidence="1 19">Golgi stack membrane</location>
        <topology evidence="1 19">Single-pass type II membrane protein</topology>
    </subcellularLocation>
</comment>
<evidence type="ECO:0000259" key="20">
    <source>
        <dbReference type="Pfam" id="PF00852"/>
    </source>
</evidence>
<dbReference type="InterPro" id="IPR055270">
    <property type="entry name" value="Glyco_tran_10_C"/>
</dbReference>
<organism evidence="22 23">
    <name type="scientific">Pyxicephalus adspersus</name>
    <name type="common">African bullfrog</name>
    <dbReference type="NCBI Taxonomy" id="30357"/>
    <lineage>
        <taxon>Eukaryota</taxon>
        <taxon>Metazoa</taxon>
        <taxon>Chordata</taxon>
        <taxon>Craniata</taxon>
        <taxon>Vertebrata</taxon>
        <taxon>Euteleostomi</taxon>
        <taxon>Amphibia</taxon>
        <taxon>Batrachia</taxon>
        <taxon>Anura</taxon>
        <taxon>Neobatrachia</taxon>
        <taxon>Ranoidea</taxon>
        <taxon>Pyxicephalidae</taxon>
        <taxon>Pyxicephalinae</taxon>
        <taxon>Pyxicephalus</taxon>
    </lineage>
</organism>
<name>A0AAV2ZYW2_PYXAD</name>
<keyword evidence="12" id="KW-0325">Glycoprotein</keyword>
<keyword evidence="4 19" id="KW-0328">Glycosyltransferase</keyword>
<dbReference type="InterPro" id="IPR001503">
    <property type="entry name" value="Glyco_trans_10"/>
</dbReference>
<evidence type="ECO:0000259" key="21">
    <source>
        <dbReference type="Pfam" id="PF17039"/>
    </source>
</evidence>
<dbReference type="InterPro" id="IPR038577">
    <property type="entry name" value="GT10-like_C_sf"/>
</dbReference>
<evidence type="ECO:0000256" key="1">
    <source>
        <dbReference type="ARBA" id="ARBA00004447"/>
    </source>
</evidence>
<dbReference type="Pfam" id="PF17039">
    <property type="entry name" value="Glyco_tran_10_N"/>
    <property type="match status" value="1"/>
</dbReference>
<comment type="catalytic activity">
    <reaction evidence="13">
        <text>a beta-D-galactosyl-(1-&gt;4)-N-acetyl-beta-D-glucosaminyl derivative + GDP-beta-L-fucose = a beta-D-galactosyl-(1-&gt;4)-[alpha-L-fucosyl-(1-&gt;3)]-N-acetyl-beta-D-glucosaminyl derivative + GDP + H(+)</text>
        <dbReference type="Rhea" id="RHEA:14257"/>
        <dbReference type="ChEBI" id="CHEBI:15378"/>
        <dbReference type="ChEBI" id="CHEBI:57273"/>
        <dbReference type="ChEBI" id="CHEBI:58189"/>
        <dbReference type="ChEBI" id="CHEBI:133507"/>
        <dbReference type="ChEBI" id="CHEBI:137941"/>
        <dbReference type="EC" id="2.4.1.152"/>
    </reaction>
    <physiologicalReaction direction="left-to-right" evidence="13">
        <dbReference type="Rhea" id="RHEA:14258"/>
    </physiologicalReaction>
</comment>
<dbReference type="Gene3D" id="3.40.50.11660">
    <property type="entry name" value="Glycosyl transferase family 10, C-terminal domain"/>
    <property type="match status" value="1"/>
</dbReference>
<proteinExistence type="inferred from homology"/>
<feature type="domain" description="Fucosyltransferase N-terminal" evidence="21">
    <location>
        <begin position="50"/>
        <end position="156"/>
    </location>
</feature>
<comment type="pathway">
    <text evidence="2">Protein modification; protein glycosylation.</text>
</comment>
<dbReference type="GO" id="GO:0017060">
    <property type="term" value="F:3-galactosyl-N-acetylglucosaminide 4-alpha-L-fucosyltransferase activity"/>
    <property type="evidence" value="ECO:0007669"/>
    <property type="project" value="UniProtKB-EC"/>
</dbReference>
<dbReference type="EMBL" id="DYDO01000010">
    <property type="protein sequence ID" value="DBA17282.1"/>
    <property type="molecule type" value="Genomic_DNA"/>
</dbReference>
<dbReference type="EC" id="2.4.1.-" evidence="19"/>
<comment type="caution">
    <text evidence="22">The sequence shown here is derived from an EMBL/GenBank/DDBJ whole genome shotgun (WGS) entry which is preliminary data.</text>
</comment>
<evidence type="ECO:0000256" key="11">
    <source>
        <dbReference type="ARBA" id="ARBA00023136"/>
    </source>
</evidence>
<dbReference type="Proteomes" id="UP001181693">
    <property type="component" value="Unassembled WGS sequence"/>
</dbReference>
<feature type="transmembrane region" description="Helical" evidence="19">
    <location>
        <begin position="9"/>
        <end position="27"/>
    </location>
</feature>
<keyword evidence="23" id="KW-1185">Reference proteome</keyword>
<evidence type="ECO:0000256" key="5">
    <source>
        <dbReference type="ARBA" id="ARBA00022679"/>
    </source>
</evidence>
<keyword evidence="7" id="KW-0735">Signal-anchor</keyword>
<dbReference type="AlphaFoldDB" id="A0AAV2ZYW2"/>
<gene>
    <name evidence="22" type="ORF">GDO54_002756</name>
</gene>
<feature type="domain" description="Fucosyltransferase C-terminal" evidence="20">
    <location>
        <begin position="170"/>
        <end position="344"/>
    </location>
</feature>
<comment type="catalytic activity">
    <reaction evidence="15">
        <text>a beta-D-galactosyl-(1-&gt;3)-N-acetyl-beta-D-glucosaminyl derivative + GDP-beta-L-fucose = a beta-D-galactosyl-(1-&gt;3)-[alpha-L-fucosyl-(1-&gt;4)]-N-acetyl-beta-D-glucosaminyl derivative + GDP + H(+)</text>
        <dbReference type="Rhea" id="RHEA:23628"/>
        <dbReference type="ChEBI" id="CHEBI:15378"/>
        <dbReference type="ChEBI" id="CHEBI:57273"/>
        <dbReference type="ChEBI" id="CHEBI:58189"/>
        <dbReference type="ChEBI" id="CHEBI:133506"/>
        <dbReference type="ChEBI" id="CHEBI:140304"/>
        <dbReference type="EC" id="2.4.1.65"/>
    </reaction>
    <physiologicalReaction direction="left-to-right" evidence="15">
        <dbReference type="Rhea" id="RHEA:23629"/>
    </physiologicalReaction>
</comment>
<keyword evidence="11 19" id="KW-0472">Membrane</keyword>
<accession>A0AAV2ZYW2</accession>
<evidence type="ECO:0000256" key="12">
    <source>
        <dbReference type="ARBA" id="ARBA00023180"/>
    </source>
</evidence>
<comment type="similarity">
    <text evidence="3 19">Belongs to the glycosyltransferase 10 family.</text>
</comment>
<keyword evidence="8 19" id="KW-1133">Transmembrane helix</keyword>
<evidence type="ECO:0000256" key="13">
    <source>
        <dbReference type="ARBA" id="ARBA00029329"/>
    </source>
</evidence>
<keyword evidence="9 19" id="KW-0333">Golgi apparatus</keyword>
<dbReference type="GO" id="GO:0006629">
    <property type="term" value="P:lipid metabolic process"/>
    <property type="evidence" value="ECO:0007669"/>
    <property type="project" value="UniProtKB-KW"/>
</dbReference>
<evidence type="ECO:0000256" key="3">
    <source>
        <dbReference type="ARBA" id="ARBA00008919"/>
    </source>
</evidence>
<keyword evidence="10" id="KW-0443">Lipid metabolism</keyword>
<evidence type="ECO:0000256" key="9">
    <source>
        <dbReference type="ARBA" id="ARBA00023034"/>
    </source>
</evidence>
<evidence type="ECO:0000256" key="8">
    <source>
        <dbReference type="ARBA" id="ARBA00022989"/>
    </source>
</evidence>
<evidence type="ECO:0000313" key="22">
    <source>
        <dbReference type="EMBL" id="DBA17282.1"/>
    </source>
</evidence>
<evidence type="ECO:0000256" key="16">
    <source>
        <dbReference type="ARBA" id="ARBA00036468"/>
    </source>
</evidence>
<evidence type="ECO:0000256" key="4">
    <source>
        <dbReference type="ARBA" id="ARBA00022676"/>
    </source>
</evidence>
<evidence type="ECO:0000256" key="15">
    <source>
        <dbReference type="ARBA" id="ARBA00036273"/>
    </source>
</evidence>
<dbReference type="SUPFAM" id="SSF53756">
    <property type="entry name" value="UDP-Glycosyltransferase/glycogen phosphorylase"/>
    <property type="match status" value="1"/>
</dbReference>
<evidence type="ECO:0000256" key="7">
    <source>
        <dbReference type="ARBA" id="ARBA00022968"/>
    </source>
</evidence>
<keyword evidence="5 19" id="KW-0808">Transferase</keyword>
<evidence type="ECO:0000256" key="19">
    <source>
        <dbReference type="RuleBase" id="RU003832"/>
    </source>
</evidence>
<evidence type="ECO:0000256" key="14">
    <source>
        <dbReference type="ARBA" id="ARBA00036052"/>
    </source>
</evidence>
<reference evidence="22" key="1">
    <citation type="thesis" date="2020" institute="ProQuest LLC" country="789 East Eisenhower Parkway, Ann Arbor, MI, USA">
        <title>Comparative Genomics and Chromosome Evolution.</title>
        <authorList>
            <person name="Mudd A.B."/>
        </authorList>
    </citation>
    <scope>NUCLEOTIDE SEQUENCE</scope>
    <source>
        <strain evidence="22">1538</strain>
        <tissue evidence="22">Blood</tissue>
    </source>
</reference>
<dbReference type="InterPro" id="IPR031481">
    <property type="entry name" value="Glyco_tran_10_N"/>
</dbReference>
<comment type="catalytic activity">
    <reaction evidence="18">
        <text>beta-D-galactosyl-(1-&gt;4)-N-acetyl-D-glucosamine + GDP-beta-L-fucose = beta-D-galactosyl-(1-&gt;4)-[alpha-L-fucosyl-(1-&gt;3)]-N-acetyl-D-glucosamine + GDP + H(+)</text>
        <dbReference type="Rhea" id="RHEA:62824"/>
        <dbReference type="ChEBI" id="CHEBI:15378"/>
        <dbReference type="ChEBI" id="CHEBI:57273"/>
        <dbReference type="ChEBI" id="CHEBI:58189"/>
        <dbReference type="ChEBI" id="CHEBI:60152"/>
        <dbReference type="ChEBI" id="CHEBI:62287"/>
    </reaction>
    <physiologicalReaction direction="left-to-right" evidence="18">
        <dbReference type="Rhea" id="RHEA:62825"/>
    </physiologicalReaction>
</comment>
<comment type="catalytic activity">
    <reaction evidence="17">
        <text>an N-acetyl-alpha-neuraminyl-(2-&gt;3)-beta-D-galactosyl-(1-&gt;4)-N-acetyl-beta-D-glucosaminyl derivative + GDP-beta-L-fucose = an alpha-Neu5Ac-(2-&gt;3)-beta-D-Gal-(1-&gt;4)-[alpha-L-Fuc-(1-&gt;3)]-beta-D-GlcNAc derivative + GDP + H(+)</text>
        <dbReference type="Rhea" id="RHEA:56076"/>
        <dbReference type="ChEBI" id="CHEBI:15378"/>
        <dbReference type="ChEBI" id="CHEBI:57273"/>
        <dbReference type="ChEBI" id="CHEBI:58189"/>
        <dbReference type="ChEBI" id="CHEBI:136545"/>
        <dbReference type="ChEBI" id="CHEBI:139509"/>
    </reaction>
    <physiologicalReaction direction="left-to-right" evidence="17">
        <dbReference type="Rhea" id="RHEA:56077"/>
    </physiologicalReaction>
</comment>
<keyword evidence="6 19" id="KW-0812">Transmembrane</keyword>
<evidence type="ECO:0000256" key="2">
    <source>
        <dbReference type="ARBA" id="ARBA00004922"/>
    </source>
</evidence>
<dbReference type="GO" id="GO:0032580">
    <property type="term" value="C:Golgi cisterna membrane"/>
    <property type="evidence" value="ECO:0007669"/>
    <property type="project" value="UniProtKB-SubCell"/>
</dbReference>
<evidence type="ECO:0000256" key="6">
    <source>
        <dbReference type="ARBA" id="ARBA00022692"/>
    </source>
</evidence>
<evidence type="ECO:0000256" key="18">
    <source>
        <dbReference type="ARBA" id="ARBA00036928"/>
    </source>
</evidence>
<comment type="catalytic activity">
    <reaction evidence="14">
        <text>an alpha-Neu5Ac-(2-&gt;3)-beta-D-Gal-(1-&gt;4)-beta-D-GlcNAc-(1-&gt;3)-beta-D-Gal-(1-&gt;4)-[alpha-L-Fuc-(1-&gt;3)]-beta-D-GlcNAc derivative + GDP-beta-L-fucose = an alpha-Neu5Ac-(2-&gt;3)-beta-D-Gal-(1-&gt;4)-[alpha-L-Fuc-(1-&gt;3)]-beta-D-GlcNAc-(1-&gt;3)-beta-D-Gal-(1-&gt;4)-[alpha-L-Fuc-(1-&gt;3)]-beta-D-GlcNAc derivative + GDP + H(+)</text>
        <dbReference type="Rhea" id="RHEA:52864"/>
        <dbReference type="ChEBI" id="CHEBI:15378"/>
        <dbReference type="ChEBI" id="CHEBI:57273"/>
        <dbReference type="ChEBI" id="CHEBI:58189"/>
        <dbReference type="ChEBI" id="CHEBI:145342"/>
        <dbReference type="ChEBI" id="CHEBI:145343"/>
    </reaction>
    <physiologicalReaction direction="left-to-right" evidence="14">
        <dbReference type="Rhea" id="RHEA:52865"/>
    </physiologicalReaction>
</comment>